<dbReference type="VEuPathDB" id="VectorBase:ASIC017466"/>
<reference evidence="3" key="2">
    <citation type="submission" date="2020-05" db="UniProtKB">
        <authorList>
            <consortium name="EnsemblMetazoa"/>
        </authorList>
    </citation>
    <scope>IDENTIFICATION</scope>
</reference>
<reference evidence="2 4" key="1">
    <citation type="journal article" date="2014" name="BMC Genomics">
        <title>Genome sequence of Anopheles sinensis provides insight into genetics basis of mosquito competence for malaria parasites.</title>
        <authorList>
            <person name="Zhou D."/>
            <person name="Zhang D."/>
            <person name="Ding G."/>
            <person name="Shi L."/>
            <person name="Hou Q."/>
            <person name="Ye Y."/>
            <person name="Xu Y."/>
            <person name="Zhou H."/>
            <person name="Xiong C."/>
            <person name="Li S."/>
            <person name="Yu J."/>
            <person name="Hong S."/>
            <person name="Yu X."/>
            <person name="Zou P."/>
            <person name="Chen C."/>
            <person name="Chang X."/>
            <person name="Wang W."/>
            <person name="Lv Y."/>
            <person name="Sun Y."/>
            <person name="Ma L."/>
            <person name="Shen B."/>
            <person name="Zhu C."/>
        </authorList>
    </citation>
    <scope>NUCLEOTIDE SEQUENCE [LARGE SCALE GENOMIC DNA]</scope>
</reference>
<evidence type="ECO:0000313" key="4">
    <source>
        <dbReference type="Proteomes" id="UP000030765"/>
    </source>
</evidence>
<dbReference type="EnsemblMetazoa" id="ASIC017466-RA">
    <property type="protein sequence ID" value="ASIC017466-PA"/>
    <property type="gene ID" value="ASIC017466"/>
</dbReference>
<dbReference type="EMBL" id="KE525345">
    <property type="protein sequence ID" value="KFB49369.1"/>
    <property type="molecule type" value="Genomic_DNA"/>
</dbReference>
<keyword evidence="4" id="KW-1185">Reference proteome</keyword>
<organism evidence="2">
    <name type="scientific">Anopheles sinensis</name>
    <name type="common">Mosquito</name>
    <dbReference type="NCBI Taxonomy" id="74873"/>
    <lineage>
        <taxon>Eukaryota</taxon>
        <taxon>Metazoa</taxon>
        <taxon>Ecdysozoa</taxon>
        <taxon>Arthropoda</taxon>
        <taxon>Hexapoda</taxon>
        <taxon>Insecta</taxon>
        <taxon>Pterygota</taxon>
        <taxon>Neoptera</taxon>
        <taxon>Endopterygota</taxon>
        <taxon>Diptera</taxon>
        <taxon>Nematocera</taxon>
        <taxon>Culicoidea</taxon>
        <taxon>Culicidae</taxon>
        <taxon>Anophelinae</taxon>
        <taxon>Anopheles</taxon>
    </lineage>
</organism>
<accession>A0A084WGM5</accession>
<evidence type="ECO:0000313" key="2">
    <source>
        <dbReference type="EMBL" id="KFB49369.1"/>
    </source>
</evidence>
<evidence type="ECO:0000313" key="3">
    <source>
        <dbReference type="EnsemblMetazoa" id="ASIC017466-PA"/>
    </source>
</evidence>
<gene>
    <name evidence="2" type="ORF">ZHAS_00017466</name>
</gene>
<protein>
    <submittedName>
        <fullName evidence="2 3">Uncharacterized protein</fullName>
    </submittedName>
</protein>
<proteinExistence type="predicted"/>
<feature type="region of interest" description="Disordered" evidence="1">
    <location>
        <begin position="106"/>
        <end position="134"/>
    </location>
</feature>
<evidence type="ECO:0000256" key="1">
    <source>
        <dbReference type="SAM" id="MobiDB-lite"/>
    </source>
</evidence>
<name>A0A084WGM5_ANOSI</name>
<dbReference type="EMBL" id="ATLV01023629">
    <property type="status" value="NOT_ANNOTATED_CDS"/>
    <property type="molecule type" value="Genomic_DNA"/>
</dbReference>
<dbReference type="Proteomes" id="UP000030765">
    <property type="component" value="Unassembled WGS sequence"/>
</dbReference>
<sequence length="134" mass="14907">MRPAYFFHPFESKGHLVSGWEGKAQGKSPKKWGKDTKPAGGVGCSYFMFFLHVYSHPRLQGLLLKFHSRQIPPKPMVNGESSESEIGYFGGLLIISLRYNGSSCGLRVSNGTEDEETNASWPSLPPETVPRKPH</sequence>
<dbReference type="AlphaFoldDB" id="A0A084WGM5"/>